<keyword evidence="7 10" id="KW-0226">DNA condensation</keyword>
<keyword evidence="5 10" id="KW-0132">Cell division</keyword>
<dbReference type="PANTHER" id="PTHR14222:SF2">
    <property type="entry name" value="CONDENSIN COMPLEX SUBUNIT 1"/>
    <property type="match status" value="1"/>
</dbReference>
<dbReference type="InterPro" id="IPR007673">
    <property type="entry name" value="Condensin_cplx_su1"/>
</dbReference>
<evidence type="ECO:0000313" key="15">
    <source>
        <dbReference type="EMBL" id="KAK8227603.1"/>
    </source>
</evidence>
<proteinExistence type="inferred from homology"/>
<dbReference type="Proteomes" id="UP001492380">
    <property type="component" value="Unassembled WGS sequence"/>
</dbReference>
<name>A0ABR1YF72_9PEZI</name>
<dbReference type="InterPro" id="IPR026971">
    <property type="entry name" value="CND1/NCAPD3"/>
</dbReference>
<reference evidence="15 16" key="1">
    <citation type="submission" date="2024-04" db="EMBL/GenBank/DDBJ databases">
        <title>Phyllosticta paracitricarpa is synonymous to the EU quarantine fungus P. citricarpa based on phylogenomic analyses.</title>
        <authorList>
            <consortium name="Lawrence Berkeley National Laboratory"/>
            <person name="Van Ingen-Buijs V.A."/>
            <person name="Van Westerhoven A.C."/>
            <person name="Haridas S."/>
            <person name="Skiadas P."/>
            <person name="Martin F."/>
            <person name="Groenewald J.Z."/>
            <person name="Crous P.W."/>
            <person name="Seidl M.F."/>
        </authorList>
    </citation>
    <scope>NUCLEOTIDE SEQUENCE [LARGE SCALE GENOMIC DNA]</scope>
    <source>
        <strain evidence="15 16">CBS 123374</strain>
    </source>
</reference>
<dbReference type="Pfam" id="PF12922">
    <property type="entry name" value="Cnd1_N"/>
    <property type="match status" value="1"/>
</dbReference>
<feature type="compositionally biased region" description="Basic and acidic residues" evidence="12">
    <location>
        <begin position="905"/>
        <end position="915"/>
    </location>
</feature>
<keyword evidence="8" id="KW-0539">Nucleus</keyword>
<comment type="function">
    <text evidence="10">Regulatory subunit of the condensin complex, a complex required for conversion of interphase chromatin into mitotic-like condense chromosomes. The condensin complex probably introduces positive supercoils into relaxed DNA in the presence of type I topoisomerases and converts nicked DNA into positive knotted forms in the presence of type II topoisomerases.</text>
</comment>
<dbReference type="InterPro" id="IPR011989">
    <property type="entry name" value="ARM-like"/>
</dbReference>
<dbReference type="Gene3D" id="1.25.10.10">
    <property type="entry name" value="Leucine-rich Repeat Variant"/>
    <property type="match status" value="2"/>
</dbReference>
<comment type="caution">
    <text evidence="15">The sequence shown here is derived from an EMBL/GenBank/DDBJ whole genome shotgun (WGS) entry which is preliminary data.</text>
</comment>
<dbReference type="InterPro" id="IPR024324">
    <property type="entry name" value="Condensin_cplx_su1_N"/>
</dbReference>
<dbReference type="PIRSF" id="PIRSF017127">
    <property type="entry name" value="Condensin_D2"/>
    <property type="match status" value="1"/>
</dbReference>
<feature type="region of interest" description="Disordered" evidence="12">
    <location>
        <begin position="905"/>
        <end position="935"/>
    </location>
</feature>
<keyword evidence="11" id="KW-0175">Coiled coil</keyword>
<keyword evidence="9 10" id="KW-0131">Cell cycle</keyword>
<keyword evidence="6 10" id="KW-0498">Mitosis</keyword>
<feature type="domain" description="Condensin complex subunit 1 C-terminal" evidence="13">
    <location>
        <begin position="1025"/>
        <end position="1184"/>
    </location>
</feature>
<evidence type="ECO:0000256" key="11">
    <source>
        <dbReference type="SAM" id="Coils"/>
    </source>
</evidence>
<dbReference type="InterPro" id="IPR016024">
    <property type="entry name" value="ARM-type_fold"/>
</dbReference>
<evidence type="ECO:0000256" key="8">
    <source>
        <dbReference type="ARBA" id="ARBA00023242"/>
    </source>
</evidence>
<evidence type="ECO:0000313" key="16">
    <source>
        <dbReference type="Proteomes" id="UP001492380"/>
    </source>
</evidence>
<dbReference type="EMBL" id="JBBWRZ010000010">
    <property type="protein sequence ID" value="KAK8227603.1"/>
    <property type="molecule type" value="Genomic_DNA"/>
</dbReference>
<dbReference type="PANTHER" id="PTHR14222">
    <property type="entry name" value="CONDENSIN"/>
    <property type="match status" value="1"/>
</dbReference>
<organism evidence="15 16">
    <name type="scientific">Phyllosticta capitalensis</name>
    <dbReference type="NCBI Taxonomy" id="121624"/>
    <lineage>
        <taxon>Eukaryota</taxon>
        <taxon>Fungi</taxon>
        <taxon>Dikarya</taxon>
        <taxon>Ascomycota</taxon>
        <taxon>Pezizomycotina</taxon>
        <taxon>Dothideomycetes</taxon>
        <taxon>Dothideomycetes incertae sedis</taxon>
        <taxon>Botryosphaeriales</taxon>
        <taxon>Phyllostictaceae</taxon>
        <taxon>Phyllosticta</taxon>
    </lineage>
</organism>
<accession>A0ABR1YF72</accession>
<dbReference type="Pfam" id="PF12717">
    <property type="entry name" value="Cnd1"/>
    <property type="match status" value="1"/>
</dbReference>
<comment type="subcellular location">
    <subcellularLocation>
        <location evidence="2">Chromosome</location>
    </subcellularLocation>
    <subcellularLocation>
        <location evidence="1">Nucleus</location>
    </subcellularLocation>
</comment>
<evidence type="ECO:0000256" key="2">
    <source>
        <dbReference type="ARBA" id="ARBA00004286"/>
    </source>
</evidence>
<protein>
    <recommendedName>
        <fullName evidence="10">Condensin complex subunit 1</fullName>
    </recommendedName>
</protein>
<feature type="region of interest" description="Disordered" evidence="12">
    <location>
        <begin position="824"/>
        <end position="866"/>
    </location>
</feature>
<sequence>MGERAEFDLSESLKLFLSDPTTILTPEAPSDLTDCENDPSSLTTAVINGALYPVVDAITDNPEAVASSQNFDTLQFLLKNSSLLPAAALGKVLDLVVSGLSAEANTVNADIEADEQESIQHHKQLLEMYGFLLYWAISAVEAKAAEKPASSTTGRGRGGRGAKPKAGSKDDSWDSSAQLTTAMENMCRVMKLKISRIFVTTSERDAFIGLFTRPVYLILENEARVKSATIRKHAFKVLCIAVKHHGHAFGAQTSIIQNLSYFEHLPEPMAEFLHILADQYDYPQLTEEILRELSNKEFNSNDPRGPKSVSTFITKISELVPHLVVKQMTLLAKLLESESYTLRCAIIEVCANLISMLSKQRDEFEDRREHTEGQINTFFEVLEQRFLDINPYCRTRTIQCYIRLCDVETIFPVYRERRQNAAELAARSLEDKSSHVRRNAIKLLAKLVTTHPFHALHGGQLTLDEWTERLQQVQQEIDALMTSGIEAQNQTQIDATVDEGLVDDATQVEAPAPVAPALTDAEKQVLVEKVQALDRLTQTRRYYSDAIKFIELIHASSAVVTQLLSSKNKSEVIEAMDFFTVIDAYKVQTSRSGIRRMLRLIWTKGNSDEGKGVQAHLIDCYKSLFFDAPDTFDTNSAANFVARNMVSLTFGATPAELISLEQLLSTMMKQRAVNDHVIAKLWQIYGVQKKGRETSRTQRRGAIIVLGMLALADPSVIVKEMEICLRVGLGELGRRDLGLARYTCVALRRMNPAAQANKGMETSTAVKMPNDHAVLARLAAAMDMGSESNEWFGFAEQALDAIYALAKHPDTLCTEIIRKKTKEVFAPQQVQRPSTAGSQGSQAASQADGRPPSQGSEKASESDESKQRATLGFSQLLFIVGHVAIKQIVHLELCEQEFKRRKAEKETKAAAEKKTQATPAKRGSKKQAEEEPDDLDMIGATNEDEFTEHLQYIRERELLYSPEALLSSFGPLVSEVCMQNTLYANSTLQAQAALCLAKLMCVSSEYCETNLPLLLTILERSSDPVVRSNLVVGLGDMAVCFNHLIDENTEFLYRRLDDHDVSVKRTCLMTLTFLILAGQVKVKGQLSEMAKCLEDDDKRIADMARMFFSELATKDNAVYNQFVDMFSVLSADDRLGEDSFRKIIKFLAGFIEKEKHSKQLAAKLSARLPRCETERQWNDVAYVLGLLQHKDEEISKLVSEGFKVVHASA</sequence>
<evidence type="ECO:0000259" key="13">
    <source>
        <dbReference type="Pfam" id="PF12717"/>
    </source>
</evidence>
<evidence type="ECO:0000256" key="7">
    <source>
        <dbReference type="ARBA" id="ARBA00023067"/>
    </source>
</evidence>
<evidence type="ECO:0000256" key="1">
    <source>
        <dbReference type="ARBA" id="ARBA00004123"/>
    </source>
</evidence>
<comment type="similarity">
    <text evidence="3 10">Belongs to the CND1 (condensin subunit 1) family.</text>
</comment>
<evidence type="ECO:0000256" key="9">
    <source>
        <dbReference type="ARBA" id="ARBA00023306"/>
    </source>
</evidence>
<keyword evidence="4" id="KW-0158">Chromosome</keyword>
<evidence type="ECO:0000256" key="5">
    <source>
        <dbReference type="ARBA" id="ARBA00022618"/>
    </source>
</evidence>
<evidence type="ECO:0000256" key="6">
    <source>
        <dbReference type="ARBA" id="ARBA00022776"/>
    </source>
</evidence>
<keyword evidence="16" id="KW-1185">Reference proteome</keyword>
<evidence type="ECO:0000256" key="10">
    <source>
        <dbReference type="PIRNR" id="PIRNR017127"/>
    </source>
</evidence>
<evidence type="ECO:0000259" key="14">
    <source>
        <dbReference type="Pfam" id="PF12922"/>
    </source>
</evidence>
<evidence type="ECO:0000256" key="4">
    <source>
        <dbReference type="ARBA" id="ARBA00022454"/>
    </source>
</evidence>
<feature type="compositionally biased region" description="Low complexity" evidence="12">
    <location>
        <begin position="836"/>
        <end position="849"/>
    </location>
</feature>
<evidence type="ECO:0000256" key="12">
    <source>
        <dbReference type="SAM" id="MobiDB-lite"/>
    </source>
</evidence>
<feature type="coiled-coil region" evidence="11">
    <location>
        <begin position="463"/>
        <end position="490"/>
    </location>
</feature>
<feature type="region of interest" description="Disordered" evidence="12">
    <location>
        <begin position="146"/>
        <end position="175"/>
    </location>
</feature>
<evidence type="ECO:0000256" key="3">
    <source>
        <dbReference type="ARBA" id="ARBA00009606"/>
    </source>
</evidence>
<dbReference type="InterPro" id="IPR032682">
    <property type="entry name" value="Cnd1_C"/>
</dbReference>
<dbReference type="SUPFAM" id="SSF48371">
    <property type="entry name" value="ARM repeat"/>
    <property type="match status" value="1"/>
</dbReference>
<gene>
    <name evidence="15" type="ORF">HDK90DRAFT_536714</name>
</gene>
<feature type="domain" description="Condensin complex subunit 1 N-terminal" evidence="14">
    <location>
        <begin position="88"/>
        <end position="251"/>
    </location>
</feature>